<comment type="similarity">
    <text evidence="1 2">Belongs to the ribonucleoside diphosphate reductase large chain family.</text>
</comment>
<protein>
    <recommendedName>
        <fullName evidence="2">Ribonucleoside-diphosphate reductase</fullName>
        <ecNumber evidence="2">1.17.4.1</ecNumber>
    </recommendedName>
</protein>
<feature type="domain" description="Ribonucleotide reductase large subunit C-terminal" evidence="4">
    <location>
        <begin position="230"/>
        <end position="394"/>
    </location>
</feature>
<proteinExistence type="inferred from homology"/>
<keyword evidence="2" id="KW-0215">Deoxyribonucleotide synthesis</keyword>
<reference evidence="6" key="1">
    <citation type="submission" date="2024-05" db="EMBL/GenBank/DDBJ databases">
        <authorList>
            <person name="Tikunov A.Y."/>
            <person name="Morozova V.V."/>
            <person name="Kozlova Y.N."/>
            <person name="Tikunova N.V."/>
            <person name="Babkin I.V."/>
        </authorList>
    </citation>
    <scope>NUCLEOTIDE SEQUENCE [LARGE SCALE GENOMIC DNA]</scope>
</reference>
<keyword evidence="6" id="KW-1185">Reference proteome</keyword>
<dbReference type="InterPro" id="IPR000788">
    <property type="entry name" value="RNR_lg_C"/>
</dbReference>
<evidence type="ECO:0000313" key="5">
    <source>
        <dbReference type="EMBL" id="WOZ57513.1"/>
    </source>
</evidence>
<dbReference type="Gene3D" id="3.20.70.20">
    <property type="match status" value="1"/>
</dbReference>
<dbReference type="Pfam" id="PF02867">
    <property type="entry name" value="Ribonuc_red_lgC"/>
    <property type="match status" value="3"/>
</dbReference>
<dbReference type="PRINTS" id="PR01183">
    <property type="entry name" value="RIBORDTASEM1"/>
</dbReference>
<organism evidence="5 6">
    <name type="scientific">Pseudomonas phage vB_PseuGesM_254</name>
    <dbReference type="NCBI Taxonomy" id="3092638"/>
    <lineage>
        <taxon>Viruses</taxon>
        <taxon>Duplodnaviria</taxon>
        <taxon>Heunggongvirae</taxon>
        <taxon>Uroviricota</taxon>
        <taxon>Caudoviricetes</taxon>
        <taxon>Vandenendeviridae</taxon>
        <taxon>Chemalvirus</taxon>
        <taxon>Chemalvirus PseuGes254</taxon>
    </lineage>
</organism>
<dbReference type="Proteomes" id="UP001305174">
    <property type="component" value="Segment"/>
</dbReference>
<feature type="domain" description="Ribonucleotide reductase large subunit C-terminal" evidence="4">
    <location>
        <begin position="398"/>
        <end position="541"/>
    </location>
</feature>
<dbReference type="InterPro" id="IPR013509">
    <property type="entry name" value="RNR_lsu_N"/>
</dbReference>
<evidence type="ECO:0000256" key="1">
    <source>
        <dbReference type="ARBA" id="ARBA00010406"/>
    </source>
</evidence>
<sequence length="568" mass="63963">MSDNLYKQLSEERKAGQISGGYPEWYTTGGYQMFKEKYLYQADDFNGQIKRIADTAAGHARRLYGSEFDWSKEFHAIMWDGDLSPSTPVLANTGTDRGFSVSCSGQTLPNSIHGFYDELHTSAMLTKKGFGTSAYLGDIQPRGSLTAEGFKASGVLPVLDNFVDMARKVSQGPRRGAWAGYIEPEHGDFWEIVQYLRDNADDTNIGWNLTDAFYKMLSETEDGTDPHLRWQRINGTKATFGKGYLFFVDKANRKRPQWYVDHDKWIKASNLCSEIMLAANAMWDYTCVLSSINVANWDRIKNGRQVWFATIFLDCIAEDFIQKARGIHGFDKAVRFTEETRALGLGQCGFHTYLQRNLIPFESFEAHMLNNQIAAFIEKQSDEASRWMAEKAGEPALMKGYGYRNSHRRAIAPTKSTALLMGGVSEGINPDPAMAFTQATSAGEIDRLAPALLEWMKANGVYNKKNVQEIIEAVGSVQGVKWMPEDVKPVFKTAFEIDQRAILRLGSQRQKRLDQGQSLNLFFSADEDEAYISEIIQEAWEDPEILAVYYSYSQAGVTASKDECLACQ</sequence>
<evidence type="ECO:0000313" key="6">
    <source>
        <dbReference type="Proteomes" id="UP001305174"/>
    </source>
</evidence>
<feature type="domain" description="Ribonucleotide reductase large subunit C-terminal" evidence="4">
    <location>
        <begin position="101"/>
        <end position="222"/>
    </location>
</feature>
<evidence type="ECO:0000256" key="2">
    <source>
        <dbReference type="RuleBase" id="RU003410"/>
    </source>
</evidence>
<keyword evidence="2 5" id="KW-0560">Oxidoreductase</keyword>
<evidence type="ECO:0000259" key="3">
    <source>
        <dbReference type="Pfam" id="PF00317"/>
    </source>
</evidence>
<evidence type="ECO:0000259" key="4">
    <source>
        <dbReference type="Pfam" id="PF02867"/>
    </source>
</evidence>
<feature type="domain" description="Ribonucleotide reductase large subunit N-terminal" evidence="3">
    <location>
        <begin position="27"/>
        <end position="98"/>
    </location>
</feature>
<dbReference type="SUPFAM" id="SSF51998">
    <property type="entry name" value="PFL-like glycyl radical enzymes"/>
    <property type="match status" value="1"/>
</dbReference>
<dbReference type="PANTHER" id="PTHR11573">
    <property type="entry name" value="RIBONUCLEOSIDE-DIPHOSPHATE REDUCTASE LARGE CHAIN"/>
    <property type="match status" value="1"/>
</dbReference>
<dbReference type="InterPro" id="IPR039718">
    <property type="entry name" value="Rrm1"/>
</dbReference>
<dbReference type="Pfam" id="PF00317">
    <property type="entry name" value="Ribonuc_red_lgN"/>
    <property type="match status" value="1"/>
</dbReference>
<dbReference type="GO" id="GO:0005524">
    <property type="term" value="F:ATP binding"/>
    <property type="evidence" value="ECO:0007669"/>
    <property type="project" value="InterPro"/>
</dbReference>
<dbReference type="EC" id="1.17.4.1" evidence="2"/>
<dbReference type="EMBL" id="OR575930">
    <property type="protein sequence ID" value="WOZ57513.1"/>
    <property type="molecule type" value="Genomic_DNA"/>
</dbReference>
<accession>A0AAX4G6I1</accession>
<name>A0AAX4G6I1_9CAUD</name>
<comment type="catalytic activity">
    <reaction evidence="2">
        <text>a 2'-deoxyribonucleoside 5'-diphosphate + [thioredoxin]-disulfide + H2O = a ribonucleoside 5'-diphosphate + [thioredoxin]-dithiol</text>
        <dbReference type="Rhea" id="RHEA:23252"/>
        <dbReference type="Rhea" id="RHEA-COMP:10698"/>
        <dbReference type="Rhea" id="RHEA-COMP:10700"/>
        <dbReference type="ChEBI" id="CHEBI:15377"/>
        <dbReference type="ChEBI" id="CHEBI:29950"/>
        <dbReference type="ChEBI" id="CHEBI:50058"/>
        <dbReference type="ChEBI" id="CHEBI:57930"/>
        <dbReference type="ChEBI" id="CHEBI:73316"/>
        <dbReference type="EC" id="1.17.4.1"/>
    </reaction>
</comment>
<dbReference type="GO" id="GO:0009263">
    <property type="term" value="P:deoxyribonucleotide biosynthetic process"/>
    <property type="evidence" value="ECO:0007669"/>
    <property type="project" value="UniProtKB-KW"/>
</dbReference>
<comment type="function">
    <text evidence="2">Provides the precursors necessary for DNA synthesis. Catalyzes the biosynthesis of deoxyribonucleotides from the corresponding ribonucleotides.</text>
</comment>
<dbReference type="PANTHER" id="PTHR11573:SF6">
    <property type="entry name" value="RIBONUCLEOSIDE-DIPHOSPHATE REDUCTASE LARGE SUBUNIT"/>
    <property type="match status" value="1"/>
</dbReference>
<dbReference type="GO" id="GO:0004748">
    <property type="term" value="F:ribonucleoside-diphosphate reductase activity, thioredoxin disulfide as acceptor"/>
    <property type="evidence" value="ECO:0007669"/>
    <property type="project" value="UniProtKB-EC"/>
</dbReference>